<proteinExistence type="predicted"/>
<reference evidence="1" key="1">
    <citation type="journal article" date="2023" name="Science">
        <title>Elucidation of the pathway for biosynthesis of saponin adjuvants from the soapbark tree.</title>
        <authorList>
            <person name="Reed J."/>
            <person name="Orme A."/>
            <person name="El-Demerdash A."/>
            <person name="Owen C."/>
            <person name="Martin L.B.B."/>
            <person name="Misra R.C."/>
            <person name="Kikuchi S."/>
            <person name="Rejzek M."/>
            <person name="Martin A.C."/>
            <person name="Harkess A."/>
            <person name="Leebens-Mack J."/>
            <person name="Louveau T."/>
            <person name="Stephenson M.J."/>
            <person name="Osbourn A."/>
        </authorList>
    </citation>
    <scope>NUCLEOTIDE SEQUENCE</scope>
    <source>
        <strain evidence="1">S10</strain>
    </source>
</reference>
<dbReference type="Proteomes" id="UP001163823">
    <property type="component" value="Chromosome 7"/>
</dbReference>
<comment type="caution">
    <text evidence="1">The sequence shown here is derived from an EMBL/GenBank/DDBJ whole genome shotgun (WGS) entry which is preliminary data.</text>
</comment>
<accession>A0AAD7LU31</accession>
<evidence type="ECO:0000313" key="2">
    <source>
        <dbReference type="Proteomes" id="UP001163823"/>
    </source>
</evidence>
<keyword evidence="2" id="KW-1185">Reference proteome</keyword>
<protein>
    <submittedName>
        <fullName evidence="1">Wx1</fullName>
    </submittedName>
</protein>
<name>A0AAD7LU31_QUISA</name>
<dbReference type="AlphaFoldDB" id="A0AAD7LU31"/>
<dbReference type="KEGG" id="qsa:O6P43_018524"/>
<sequence length="67" mass="7379">MKPMTGMFLSTGKPTSAWRASFRSNFASINGFHSWTSIPFTIPLMPALRMILSNSTPLSEPVTSSWA</sequence>
<gene>
    <name evidence="1" type="ORF">O6P43_018524</name>
</gene>
<organism evidence="1 2">
    <name type="scientific">Quillaja saponaria</name>
    <name type="common">Soap bark tree</name>
    <dbReference type="NCBI Taxonomy" id="32244"/>
    <lineage>
        <taxon>Eukaryota</taxon>
        <taxon>Viridiplantae</taxon>
        <taxon>Streptophyta</taxon>
        <taxon>Embryophyta</taxon>
        <taxon>Tracheophyta</taxon>
        <taxon>Spermatophyta</taxon>
        <taxon>Magnoliopsida</taxon>
        <taxon>eudicotyledons</taxon>
        <taxon>Gunneridae</taxon>
        <taxon>Pentapetalae</taxon>
        <taxon>rosids</taxon>
        <taxon>fabids</taxon>
        <taxon>Fabales</taxon>
        <taxon>Quillajaceae</taxon>
        <taxon>Quillaja</taxon>
    </lineage>
</organism>
<evidence type="ECO:0000313" key="1">
    <source>
        <dbReference type="EMBL" id="KAJ7963421.1"/>
    </source>
</evidence>
<dbReference type="EMBL" id="JARAOO010000007">
    <property type="protein sequence ID" value="KAJ7963421.1"/>
    <property type="molecule type" value="Genomic_DNA"/>
</dbReference>